<feature type="compositionally biased region" description="Basic and acidic residues" evidence="1">
    <location>
        <begin position="346"/>
        <end position="373"/>
    </location>
</feature>
<evidence type="ECO:0000256" key="1">
    <source>
        <dbReference type="SAM" id="MobiDB-lite"/>
    </source>
</evidence>
<organism evidence="3 4">
    <name type="scientific">Xanthomonas cassavae CFBP 4642</name>
    <dbReference type="NCBI Taxonomy" id="1219375"/>
    <lineage>
        <taxon>Bacteria</taxon>
        <taxon>Pseudomonadati</taxon>
        <taxon>Pseudomonadota</taxon>
        <taxon>Gammaproteobacteria</taxon>
        <taxon>Lysobacterales</taxon>
        <taxon>Lysobacteraceae</taxon>
        <taxon>Xanthomonas</taxon>
    </lineage>
</organism>
<feature type="compositionally biased region" description="Basic and acidic residues" evidence="1">
    <location>
        <begin position="247"/>
        <end position="259"/>
    </location>
</feature>
<gene>
    <name evidence="3" type="ORF">LL965_15520</name>
</gene>
<accession>A0ABS8HGX5</accession>
<reference evidence="3 4" key="1">
    <citation type="submission" date="2021-10" db="EMBL/GenBank/DDBJ databases">
        <title>Genome sequencing of Xanthomonas strains from NCPPB.</title>
        <authorList>
            <person name="Hussein R."/>
            <person name="Harrison J."/>
            <person name="Studholme D.J."/>
            <person name="Vicente J."/>
            <person name="Grant M."/>
        </authorList>
    </citation>
    <scope>NUCLEOTIDE SEQUENCE [LARGE SCALE GENOMIC DNA]</scope>
    <source>
        <strain evidence="3 4">NCPPB 101</strain>
    </source>
</reference>
<dbReference type="RefSeq" id="WP_029220864.1">
    <property type="nucleotide sequence ID" value="NZ_CAWLZN010000001.1"/>
</dbReference>
<protein>
    <submittedName>
        <fullName evidence="3">Relaxase/mobilization nuclease domain-containing protein</fullName>
    </submittedName>
</protein>
<name>A0ABS8HGX5_9XANT</name>
<dbReference type="Gene3D" id="3.30.930.30">
    <property type="match status" value="1"/>
</dbReference>
<comment type="caution">
    <text evidence="3">The sequence shown here is derived from an EMBL/GenBank/DDBJ whole genome shotgun (WGS) entry which is preliminary data.</text>
</comment>
<evidence type="ECO:0000313" key="3">
    <source>
        <dbReference type="EMBL" id="MCC4621424.1"/>
    </source>
</evidence>
<sequence>MTRQSIELDLLDFADAARITYKKTRKAKRTPRGAKITGPEPPKPNRSGPAIRATIDRITRRVPEVMVKITQGKKNPETGKREILCKDMRGVRAHMQYISRNGAVELEDENGQRYLGQEDVRDVLRAFARAGTPIPERDGRRREVYSIVLSMPPGTDRDAVKAAARDFAAAEFSGRQYVFAAHDDDAHPHVHLAVKTADARGVRLNPRKPDLQRWRELFAEKLRDHGIEANASDRRLRGIVKKSERQAIRSLNDRGETPRRVAQQEAQARDEAAGRSRHANPAQDKISAGRRRTTAAYGKVARSLATGDAEDRALALRIVELVKAMPPPTTRHEDRVAQLRANAKRAGVDRGANRDAAKERPEQGRGNDYESRG</sequence>
<feature type="region of interest" description="Disordered" evidence="1">
    <location>
        <begin position="23"/>
        <end position="50"/>
    </location>
</feature>
<dbReference type="Proteomes" id="UP001199206">
    <property type="component" value="Unassembled WGS sequence"/>
</dbReference>
<evidence type="ECO:0000313" key="4">
    <source>
        <dbReference type="Proteomes" id="UP001199206"/>
    </source>
</evidence>
<dbReference type="Pfam" id="PF03432">
    <property type="entry name" value="Relaxase"/>
    <property type="match status" value="1"/>
</dbReference>
<proteinExistence type="predicted"/>
<evidence type="ECO:0000259" key="2">
    <source>
        <dbReference type="Pfam" id="PF03432"/>
    </source>
</evidence>
<dbReference type="EMBL" id="JAJGQJ010000041">
    <property type="protein sequence ID" value="MCC4621424.1"/>
    <property type="molecule type" value="Genomic_DNA"/>
</dbReference>
<feature type="compositionally biased region" description="Basic residues" evidence="1">
    <location>
        <begin position="23"/>
        <end position="32"/>
    </location>
</feature>
<dbReference type="InterPro" id="IPR005094">
    <property type="entry name" value="Endonuclease_MobA/VirD2"/>
</dbReference>
<keyword evidence="4" id="KW-1185">Reference proteome</keyword>
<feature type="region of interest" description="Disordered" evidence="1">
    <location>
        <begin position="323"/>
        <end position="373"/>
    </location>
</feature>
<feature type="domain" description="MobA/VirD2-like nuclease" evidence="2">
    <location>
        <begin position="118"/>
        <end position="226"/>
    </location>
</feature>
<feature type="region of interest" description="Disordered" evidence="1">
    <location>
        <begin position="247"/>
        <end position="296"/>
    </location>
</feature>